<keyword evidence="1" id="KW-0472">Membrane</keyword>
<keyword evidence="1" id="KW-1133">Transmembrane helix</keyword>
<feature type="transmembrane region" description="Helical" evidence="1">
    <location>
        <begin position="94"/>
        <end position="115"/>
    </location>
</feature>
<keyword evidence="3" id="KW-1185">Reference proteome</keyword>
<evidence type="ECO:0008006" key="4">
    <source>
        <dbReference type="Google" id="ProtNLM"/>
    </source>
</evidence>
<accession>A0ABM5M5T8</accession>
<keyword evidence="1" id="KW-0812">Transmembrane</keyword>
<name>A0ABM5M5T8_MESHM</name>
<organism evidence="2 3">
    <name type="scientific">Mesomycoplasma hyorhinis (strain MCLD)</name>
    <name type="common">Mycoplasma hyorhinis</name>
    <dbReference type="NCBI Taxonomy" id="936139"/>
    <lineage>
        <taxon>Bacteria</taxon>
        <taxon>Bacillati</taxon>
        <taxon>Mycoplasmatota</taxon>
        <taxon>Mycoplasmoidales</taxon>
        <taxon>Metamycoplasmataceae</taxon>
        <taxon>Mesomycoplasma</taxon>
    </lineage>
</organism>
<reference evidence="2 3" key="1">
    <citation type="journal article" date="2011" name="J. Bacteriol.">
        <title>Genome analysis of a Mycoplasma hyorhinis strain derived from a primary human melanoma cell line.</title>
        <authorList>
            <person name="Kornspan J.D."/>
            <person name="Lysnyansky I."/>
            <person name="Kahan T."/>
            <person name="Herrmann R."/>
            <person name="Rottem S."/>
            <person name="Nir-Paz R."/>
        </authorList>
    </citation>
    <scope>NUCLEOTIDE SEQUENCE [LARGE SCALE GENOMIC DNA]</scope>
    <source>
        <strain evidence="2 3">MCLD</strain>
    </source>
</reference>
<evidence type="ECO:0000313" key="2">
    <source>
        <dbReference type="EMBL" id="AEC45798.1"/>
    </source>
</evidence>
<dbReference type="EMBL" id="CP002669">
    <property type="protein sequence ID" value="AEC45798.1"/>
    <property type="molecule type" value="Genomic_DNA"/>
</dbReference>
<gene>
    <name evidence="2" type="ordered locus">SRH_01160</name>
</gene>
<evidence type="ECO:0000256" key="1">
    <source>
        <dbReference type="SAM" id="Phobius"/>
    </source>
</evidence>
<sequence>MCFLQKINTFLLIQLVTIKKRRHKYQEFLLTFDLQDKRKICPNESFEEFMIKAGLQKECIEEFNKHQKFQDFINSEFFKLLDNQNFVNRWAGRIFTLQFNAILTLILNIILILQLSEFQFHSGFS</sequence>
<protein>
    <recommendedName>
        <fullName evidence="4">Transmembrane protein</fullName>
    </recommendedName>
</protein>
<dbReference type="Proteomes" id="UP000008738">
    <property type="component" value="Chromosome"/>
</dbReference>
<evidence type="ECO:0000313" key="3">
    <source>
        <dbReference type="Proteomes" id="UP000008738"/>
    </source>
</evidence>
<proteinExistence type="predicted"/>